<dbReference type="Gene3D" id="3.90.420.10">
    <property type="entry name" value="Oxidoreductase, molybdopterin-binding domain"/>
    <property type="match status" value="1"/>
</dbReference>
<reference evidence="3" key="1">
    <citation type="submission" date="2020-12" db="EMBL/GenBank/DDBJ databases">
        <title>Bacterial taxonomy.</title>
        <authorList>
            <person name="Pan X."/>
        </authorList>
    </citation>
    <scope>NUCLEOTIDE SEQUENCE</scope>
    <source>
        <strain evidence="3">B2012</strain>
    </source>
</reference>
<organism evidence="3 4">
    <name type="scientific">Acuticoccus mangrovi</name>
    <dbReference type="NCBI Taxonomy" id="2796142"/>
    <lineage>
        <taxon>Bacteria</taxon>
        <taxon>Pseudomonadati</taxon>
        <taxon>Pseudomonadota</taxon>
        <taxon>Alphaproteobacteria</taxon>
        <taxon>Hyphomicrobiales</taxon>
        <taxon>Amorphaceae</taxon>
        <taxon>Acuticoccus</taxon>
    </lineage>
</organism>
<accession>A0A934MJJ6</accession>
<dbReference type="RefSeq" id="WP_198884273.1">
    <property type="nucleotide sequence ID" value="NZ_JAEKJA010000026.1"/>
</dbReference>
<evidence type="ECO:0000313" key="3">
    <source>
        <dbReference type="EMBL" id="MBJ3778376.1"/>
    </source>
</evidence>
<dbReference type="EMBL" id="JAEKJA010000026">
    <property type="protein sequence ID" value="MBJ3778376.1"/>
    <property type="molecule type" value="Genomic_DNA"/>
</dbReference>
<feature type="domain" description="Oxidoreductase molybdopterin-binding" evidence="2">
    <location>
        <begin position="79"/>
        <end position="152"/>
    </location>
</feature>
<dbReference type="AlphaFoldDB" id="A0A934MJJ6"/>
<name>A0A934MJJ6_9HYPH</name>
<dbReference type="SUPFAM" id="SSF56524">
    <property type="entry name" value="Oxidoreductase molybdopterin-binding domain"/>
    <property type="match status" value="1"/>
</dbReference>
<keyword evidence="4" id="KW-1185">Reference proteome</keyword>
<dbReference type="InterPro" id="IPR000572">
    <property type="entry name" value="OxRdtase_Mopterin-bd_dom"/>
</dbReference>
<dbReference type="Pfam" id="PF00174">
    <property type="entry name" value="Oxidored_molyb"/>
    <property type="match status" value="1"/>
</dbReference>
<evidence type="ECO:0000256" key="1">
    <source>
        <dbReference type="SAM" id="SignalP"/>
    </source>
</evidence>
<proteinExistence type="predicted"/>
<dbReference type="InterPro" id="IPR036374">
    <property type="entry name" value="OxRdtase_Mopterin-bd_sf"/>
</dbReference>
<gene>
    <name evidence="3" type="ORF">JCR33_21935</name>
</gene>
<feature type="signal peptide" evidence="1">
    <location>
        <begin position="1"/>
        <end position="28"/>
    </location>
</feature>
<dbReference type="Proteomes" id="UP000609531">
    <property type="component" value="Unassembled WGS sequence"/>
</dbReference>
<sequence>MALRFAAGLLGAAAAALALCLVVTPAAAESAATAGGDAADEAGAVILEVTGGVTGGSQAFTLRRLRSLPVTSVETSTIWTSGIIRFEGVALADLLAAVEARGSRLRAVALNDYAVEIPIDAAGLDGALIAYLADGRPMPVREMGPLWIVFPYDLSARYRSELIYSRSIWQLRRLTVED</sequence>
<comment type="caution">
    <text evidence="3">The sequence shown here is derived from an EMBL/GenBank/DDBJ whole genome shotgun (WGS) entry which is preliminary data.</text>
</comment>
<keyword evidence="1" id="KW-0732">Signal</keyword>
<feature type="chain" id="PRO_5037021427" evidence="1">
    <location>
        <begin position="29"/>
        <end position="178"/>
    </location>
</feature>
<protein>
    <submittedName>
        <fullName evidence="3">Molybdopterin-dependent oxidoreductase</fullName>
    </submittedName>
</protein>
<evidence type="ECO:0000313" key="4">
    <source>
        <dbReference type="Proteomes" id="UP000609531"/>
    </source>
</evidence>
<evidence type="ECO:0000259" key="2">
    <source>
        <dbReference type="Pfam" id="PF00174"/>
    </source>
</evidence>